<protein>
    <submittedName>
        <fullName evidence="2 3">Uncharacterized protein LOC108666756</fullName>
    </submittedName>
</protein>
<organism evidence="1 2">
    <name type="scientific">Hyalella azteca</name>
    <name type="common">Amphipod</name>
    <dbReference type="NCBI Taxonomy" id="294128"/>
    <lineage>
        <taxon>Eukaryota</taxon>
        <taxon>Metazoa</taxon>
        <taxon>Ecdysozoa</taxon>
        <taxon>Arthropoda</taxon>
        <taxon>Crustacea</taxon>
        <taxon>Multicrustacea</taxon>
        <taxon>Malacostraca</taxon>
        <taxon>Eumalacostraca</taxon>
        <taxon>Peracarida</taxon>
        <taxon>Amphipoda</taxon>
        <taxon>Senticaudata</taxon>
        <taxon>Talitrida</taxon>
        <taxon>Talitroidea</taxon>
        <taxon>Hyalellidae</taxon>
        <taxon>Hyalella</taxon>
    </lineage>
</organism>
<dbReference type="Proteomes" id="UP000694843">
    <property type="component" value="Unplaced"/>
</dbReference>
<reference evidence="2 3" key="1">
    <citation type="submission" date="2025-04" db="UniProtKB">
        <authorList>
            <consortium name="RefSeq"/>
        </authorList>
    </citation>
    <scope>IDENTIFICATION</scope>
    <source>
        <tissue evidence="2 3">Whole organism</tissue>
    </source>
</reference>
<gene>
    <name evidence="2 3" type="primary">LOC108666756</name>
</gene>
<dbReference type="GeneID" id="108666756"/>
<dbReference type="RefSeq" id="XP_018009171.1">
    <property type="nucleotide sequence ID" value="XM_018153682.1"/>
</dbReference>
<dbReference type="KEGG" id="hazt:108666756"/>
<sequence length="242" mass="27791">MSQLVTTPPTPSDPFTPDYSEYEENLEIKDGIPTPDTSMELDILESVRCFFLMKDESRRRTVFELSKKNGPLLWSTIEPHSEGNFCGCCVDSCSCQHSQTRLLFDYFGPVLQMVEVQDGCCSRRMLEVTSLPNTYLGSVMNTSAWWRFGLTVTDHEDNPIYYIGQDRSRGCCSLNDYRIVCWQRRKTIGFIYRRRDFGYRIGFNFHMPIDLLVTDKALLVAAVFFLDAVTGEDKACLGCCFF</sequence>
<accession>A0A8B7N6C6</accession>
<evidence type="ECO:0000313" key="3">
    <source>
        <dbReference type="RefSeq" id="XP_018009171.1"/>
    </source>
</evidence>
<dbReference type="AlphaFoldDB" id="A0A8B7N6C6"/>
<dbReference type="RefSeq" id="XP_018009170.1">
    <property type="nucleotide sequence ID" value="XM_018153681.1"/>
</dbReference>
<evidence type="ECO:0000313" key="2">
    <source>
        <dbReference type="RefSeq" id="XP_018009170.1"/>
    </source>
</evidence>
<name>A0A8B7N6C6_HYAAZ</name>
<dbReference type="OrthoDB" id="10449457at2759"/>
<evidence type="ECO:0000313" key="1">
    <source>
        <dbReference type="Proteomes" id="UP000694843"/>
    </source>
</evidence>
<keyword evidence="1" id="KW-1185">Reference proteome</keyword>
<proteinExistence type="predicted"/>